<gene>
    <name evidence="3" type="ORF">ABE41_004790</name>
</gene>
<dbReference type="AlphaFoldDB" id="A0A1B1Z1J1"/>
<reference evidence="3" key="1">
    <citation type="submission" date="2016-08" db="EMBL/GenBank/DDBJ databases">
        <title>Complete genome sequence of Fictibacillus arsenicus G25-54, a strain with toxicity to nematodes and a potential arsenic-resistance activity.</title>
        <authorList>
            <person name="Zheng Z."/>
        </authorList>
    </citation>
    <scope>NUCLEOTIDE SEQUENCE [LARGE SCALE GENOMIC DNA]</scope>
    <source>
        <strain evidence="3">G25-54</strain>
    </source>
</reference>
<dbReference type="Gene3D" id="3.30.200.20">
    <property type="entry name" value="Phosphorylase Kinase, domain 1"/>
    <property type="match status" value="1"/>
</dbReference>
<dbReference type="RefSeq" id="WP_066287023.1">
    <property type="nucleotide sequence ID" value="NZ_CP016761.1"/>
</dbReference>
<dbReference type="InterPro" id="IPR002575">
    <property type="entry name" value="Aminoglycoside_PTrfase"/>
</dbReference>
<dbReference type="EMBL" id="CP016761">
    <property type="protein sequence ID" value="ANX11313.1"/>
    <property type="molecule type" value="Genomic_DNA"/>
</dbReference>
<dbReference type="Pfam" id="PF01636">
    <property type="entry name" value="APH"/>
    <property type="match status" value="1"/>
</dbReference>
<feature type="domain" description="Aminoglycoside phosphotransferase" evidence="2">
    <location>
        <begin position="36"/>
        <end position="274"/>
    </location>
</feature>
<dbReference type="GO" id="GO:0019202">
    <property type="term" value="F:amino acid kinase activity"/>
    <property type="evidence" value="ECO:0007669"/>
    <property type="project" value="TreeGrafter"/>
</dbReference>
<sequence length="334" mass="39141">MGVVSLDKQASEQSLWEHLKNDAESRFDLHIYKSMPIKRGWLNQKWKIETKKGTFLLKQYNRERIKKYDLDTIRTALQTQNRCLHHGVPCPELLELGGELLHETADGELYTIMRFMEGNLMKAGNTNLQQMKSLGSAAGKLHKRLNDGTLPPKKETMFNLPAIQDRIDYWNSVLLECDEKDLTELRPLILYQKEATNKMVKEDFENLTPGWCHRDLWVDNVLFSADSATAILDFDRMNYDYLELDIGRIIISACLHNDTLNREAVHAFIEGYRHTNELSLERLIRSLRLVWYMESTWWISVTEHEGEPPKRFAHEMNWLAQHLGNLEEILAWKK</sequence>
<dbReference type="InterPro" id="IPR050249">
    <property type="entry name" value="Pseudomonas-type_ThrB"/>
</dbReference>
<organism evidence="3 4">
    <name type="scientific">Fictibacillus arsenicus</name>
    <dbReference type="NCBI Taxonomy" id="255247"/>
    <lineage>
        <taxon>Bacteria</taxon>
        <taxon>Bacillati</taxon>
        <taxon>Bacillota</taxon>
        <taxon>Bacilli</taxon>
        <taxon>Bacillales</taxon>
        <taxon>Fictibacillaceae</taxon>
        <taxon>Fictibacillus</taxon>
    </lineage>
</organism>
<evidence type="ECO:0000313" key="4">
    <source>
        <dbReference type="Proteomes" id="UP000077412"/>
    </source>
</evidence>
<evidence type="ECO:0000313" key="3">
    <source>
        <dbReference type="EMBL" id="ANX11313.1"/>
    </source>
</evidence>
<protein>
    <recommendedName>
        <fullName evidence="2">Aminoglycoside phosphotransferase domain-containing protein</fullName>
    </recommendedName>
</protein>
<keyword evidence="4" id="KW-1185">Reference proteome</keyword>
<proteinExistence type="inferred from homology"/>
<dbReference type="InterPro" id="IPR011009">
    <property type="entry name" value="Kinase-like_dom_sf"/>
</dbReference>
<dbReference type="PANTHER" id="PTHR21064:SF6">
    <property type="entry name" value="AMINOGLYCOSIDE PHOSPHOTRANSFERASE DOMAIN-CONTAINING PROTEIN"/>
    <property type="match status" value="1"/>
</dbReference>
<evidence type="ECO:0000259" key="2">
    <source>
        <dbReference type="Pfam" id="PF01636"/>
    </source>
</evidence>
<dbReference type="KEGG" id="far:ABE41_004790"/>
<comment type="similarity">
    <text evidence="1">Belongs to the pseudomonas-type ThrB family.</text>
</comment>
<evidence type="ECO:0000256" key="1">
    <source>
        <dbReference type="ARBA" id="ARBA00038240"/>
    </source>
</evidence>
<dbReference type="STRING" id="255247.ABE41_004790"/>
<dbReference type="Proteomes" id="UP000077412">
    <property type="component" value="Chromosome"/>
</dbReference>
<dbReference type="SUPFAM" id="SSF56112">
    <property type="entry name" value="Protein kinase-like (PK-like)"/>
    <property type="match status" value="1"/>
</dbReference>
<dbReference type="PANTHER" id="PTHR21064">
    <property type="entry name" value="AMINOGLYCOSIDE PHOSPHOTRANSFERASE DOMAIN-CONTAINING PROTEIN-RELATED"/>
    <property type="match status" value="1"/>
</dbReference>
<accession>A0A1B1Z1J1</accession>
<dbReference type="OrthoDB" id="9777460at2"/>
<dbReference type="Gene3D" id="3.90.1200.10">
    <property type="match status" value="1"/>
</dbReference>
<name>A0A1B1Z1J1_9BACL</name>